<keyword evidence="3" id="KW-1185">Reference proteome</keyword>
<protein>
    <recommendedName>
        <fullName evidence="1">Heterokaryon incompatibility domain-containing protein</fullName>
    </recommendedName>
</protein>
<evidence type="ECO:0000313" key="2">
    <source>
        <dbReference type="EMBL" id="KAL1636590.1"/>
    </source>
</evidence>
<evidence type="ECO:0000259" key="1">
    <source>
        <dbReference type="Pfam" id="PF06985"/>
    </source>
</evidence>
<dbReference type="Pfam" id="PF06985">
    <property type="entry name" value="HET"/>
    <property type="match status" value="1"/>
</dbReference>
<dbReference type="PANTHER" id="PTHR33112:SF15">
    <property type="entry name" value="HETEROKARYON INCOMPATIBILITY DOMAIN-CONTAINING PROTEIN"/>
    <property type="match status" value="1"/>
</dbReference>
<feature type="domain" description="Heterokaryon incompatibility" evidence="1">
    <location>
        <begin position="207"/>
        <end position="358"/>
    </location>
</feature>
<dbReference type="Proteomes" id="UP001521116">
    <property type="component" value="Unassembled WGS sequence"/>
</dbReference>
<accession>A0ABR3TAJ7</accession>
<comment type="caution">
    <text evidence="2">The sequence shown here is derived from an EMBL/GenBank/DDBJ whole genome shotgun (WGS) entry which is preliminary data.</text>
</comment>
<name>A0ABR3TAJ7_9PEZI</name>
<reference evidence="2 3" key="1">
    <citation type="submission" date="2024-02" db="EMBL/GenBank/DDBJ databases">
        <title>De novo assembly and annotation of 12 fungi associated with fruit tree decline syndrome in Ontario, Canada.</title>
        <authorList>
            <person name="Sulman M."/>
            <person name="Ellouze W."/>
            <person name="Ilyukhin E."/>
        </authorList>
    </citation>
    <scope>NUCLEOTIDE SEQUENCE [LARGE SCALE GENOMIC DNA]</scope>
    <source>
        <strain evidence="2 3">M1-105</strain>
    </source>
</reference>
<proteinExistence type="predicted"/>
<evidence type="ECO:0000313" key="3">
    <source>
        <dbReference type="Proteomes" id="UP001521116"/>
    </source>
</evidence>
<organism evidence="2 3">
    <name type="scientific">Neofusicoccum ribis</name>
    <dbReference type="NCBI Taxonomy" id="45134"/>
    <lineage>
        <taxon>Eukaryota</taxon>
        <taxon>Fungi</taxon>
        <taxon>Dikarya</taxon>
        <taxon>Ascomycota</taxon>
        <taxon>Pezizomycotina</taxon>
        <taxon>Dothideomycetes</taxon>
        <taxon>Dothideomycetes incertae sedis</taxon>
        <taxon>Botryosphaeriales</taxon>
        <taxon>Botryosphaeriaceae</taxon>
        <taxon>Neofusicoccum</taxon>
    </lineage>
</organism>
<sequence length="484" mass="54546">MNEEAKSPDLVSHVSGTLCEFCDSIFRGPKIRRNINRPDYARVESLVDRCVICAIIFHTASKAGLPPIQTWPYLEYGWTQSSAEENTLLLGFWVHKDGRKELLGSSMTFFPLNGKPHSAQAFSDLTEPVEASTLFNMAYVGSNKQLNDDWALIETWMQSCLQNHQACNQPKTPTNWRPTRLLDLDPPELPKGICLREGDEIPPCTRYTTLSHCWGSAQLITLTTENKASMKKALSLSAFPKTFRDAIAITTRLQVRYLWIDSLCIIQSSREDWAKESGLICSVYGNSHCNIAATAASNSSEGCFTANPRQTKDARRPFAVHIDWDGWRGAYCASQSGPDIWDELDGAPLSTRAWVHQERLLAPRVVHFGLSQLAWECNEVRVAELSPPGTSVPARGIREFSKQGCASMWIRSEARGPLGPREFLQRWGYVWSKYAGLRLTRETDRLVALAGIVDKIQPVLKDDFLAGLWRRDLEQQLCWWTPVP</sequence>
<dbReference type="EMBL" id="JAJVDC020000006">
    <property type="protein sequence ID" value="KAL1636590.1"/>
    <property type="molecule type" value="Genomic_DNA"/>
</dbReference>
<dbReference type="InterPro" id="IPR010730">
    <property type="entry name" value="HET"/>
</dbReference>
<dbReference type="PANTHER" id="PTHR33112">
    <property type="entry name" value="DOMAIN PROTEIN, PUTATIVE-RELATED"/>
    <property type="match status" value="1"/>
</dbReference>
<gene>
    <name evidence="2" type="ORF">SLS56_001175</name>
</gene>